<keyword evidence="8" id="KW-0406">Ion transport</keyword>
<evidence type="ECO:0000256" key="8">
    <source>
        <dbReference type="ARBA" id="ARBA00023065"/>
    </source>
</evidence>
<dbReference type="GO" id="GO:0005886">
    <property type="term" value="C:plasma membrane"/>
    <property type="evidence" value="ECO:0007669"/>
    <property type="project" value="UniProtKB-SubCell"/>
</dbReference>
<keyword evidence="6" id="KW-0375">Hydrogen ion transport</keyword>
<keyword evidence="9 12" id="KW-0472">Membrane</keyword>
<feature type="transmembrane region" description="Helical" evidence="12">
    <location>
        <begin position="121"/>
        <end position="139"/>
    </location>
</feature>
<dbReference type="AlphaFoldDB" id="A0A5N5TM41"/>
<evidence type="ECO:0000256" key="5">
    <source>
        <dbReference type="ARBA" id="ARBA00022692"/>
    </source>
</evidence>
<keyword evidence="14" id="KW-1185">Reference proteome</keyword>
<gene>
    <name evidence="13" type="ORF">Anas_05540</name>
</gene>
<evidence type="ECO:0000256" key="12">
    <source>
        <dbReference type="SAM" id="Phobius"/>
    </source>
</evidence>
<protein>
    <submittedName>
        <fullName evidence="13">Uncharacterized protein</fullName>
    </submittedName>
</protein>
<evidence type="ECO:0000256" key="6">
    <source>
        <dbReference type="ARBA" id="ARBA00022781"/>
    </source>
</evidence>
<feature type="compositionally biased region" description="Basic and acidic residues" evidence="11">
    <location>
        <begin position="79"/>
        <end position="100"/>
    </location>
</feature>
<accession>A0A5N5TM41</accession>
<name>A0A5N5TM41_9CRUS</name>
<evidence type="ECO:0000313" key="13">
    <source>
        <dbReference type="EMBL" id="KAB7507243.1"/>
    </source>
</evidence>
<keyword evidence="5 12" id="KW-0812">Transmembrane</keyword>
<dbReference type="InterPro" id="IPR004878">
    <property type="entry name" value="Otopetrin"/>
</dbReference>
<evidence type="ECO:0000256" key="10">
    <source>
        <dbReference type="ARBA" id="ARBA00023303"/>
    </source>
</evidence>
<reference evidence="13 14" key="1">
    <citation type="journal article" date="2019" name="PLoS Biol.">
        <title>Sex chromosomes control vertical transmission of feminizing Wolbachia symbionts in an isopod.</title>
        <authorList>
            <person name="Becking T."/>
            <person name="Chebbi M.A."/>
            <person name="Giraud I."/>
            <person name="Moumen B."/>
            <person name="Laverre T."/>
            <person name="Caubet Y."/>
            <person name="Peccoud J."/>
            <person name="Gilbert C."/>
            <person name="Cordaux R."/>
        </authorList>
    </citation>
    <scope>NUCLEOTIDE SEQUENCE [LARGE SCALE GENOMIC DNA]</scope>
    <source>
        <strain evidence="13">ANa2</strain>
        <tissue evidence="13">Whole body excluding digestive tract and cuticle</tissue>
    </source>
</reference>
<evidence type="ECO:0000256" key="2">
    <source>
        <dbReference type="ARBA" id="ARBA00006513"/>
    </source>
</evidence>
<evidence type="ECO:0000256" key="7">
    <source>
        <dbReference type="ARBA" id="ARBA00022989"/>
    </source>
</evidence>
<feature type="non-terminal residue" evidence="13">
    <location>
        <position position="1"/>
    </location>
</feature>
<dbReference type="EMBL" id="SEYY01000436">
    <property type="protein sequence ID" value="KAB7507243.1"/>
    <property type="molecule type" value="Genomic_DNA"/>
</dbReference>
<organism evidence="13 14">
    <name type="scientific">Armadillidium nasatum</name>
    <dbReference type="NCBI Taxonomy" id="96803"/>
    <lineage>
        <taxon>Eukaryota</taxon>
        <taxon>Metazoa</taxon>
        <taxon>Ecdysozoa</taxon>
        <taxon>Arthropoda</taxon>
        <taxon>Crustacea</taxon>
        <taxon>Multicrustacea</taxon>
        <taxon>Malacostraca</taxon>
        <taxon>Eumalacostraca</taxon>
        <taxon>Peracarida</taxon>
        <taxon>Isopoda</taxon>
        <taxon>Oniscidea</taxon>
        <taxon>Crinocheta</taxon>
        <taxon>Armadillidiidae</taxon>
        <taxon>Armadillidium</taxon>
    </lineage>
</organism>
<comment type="subcellular location">
    <subcellularLocation>
        <location evidence="1">Cell membrane</location>
        <topology evidence="1">Multi-pass membrane protein</topology>
    </subcellularLocation>
</comment>
<feature type="compositionally biased region" description="Pro residues" evidence="11">
    <location>
        <begin position="1"/>
        <end position="10"/>
    </location>
</feature>
<evidence type="ECO:0000256" key="9">
    <source>
        <dbReference type="ARBA" id="ARBA00023136"/>
    </source>
</evidence>
<comment type="similarity">
    <text evidence="2">Belongs to the otopetrin family.</text>
</comment>
<feature type="non-terminal residue" evidence="13">
    <location>
        <position position="194"/>
    </location>
</feature>
<keyword evidence="10" id="KW-0407">Ion channel</keyword>
<feature type="region of interest" description="Disordered" evidence="11">
    <location>
        <begin position="1"/>
        <end position="103"/>
    </location>
</feature>
<evidence type="ECO:0000256" key="4">
    <source>
        <dbReference type="ARBA" id="ARBA00022475"/>
    </source>
</evidence>
<feature type="transmembrane region" description="Helical" evidence="12">
    <location>
        <begin position="151"/>
        <end position="173"/>
    </location>
</feature>
<dbReference type="Proteomes" id="UP000326759">
    <property type="component" value="Unassembled WGS sequence"/>
</dbReference>
<keyword evidence="7 12" id="KW-1133">Transmembrane helix</keyword>
<keyword evidence="4" id="KW-1003">Cell membrane</keyword>
<evidence type="ECO:0000256" key="11">
    <source>
        <dbReference type="SAM" id="MobiDB-lite"/>
    </source>
</evidence>
<evidence type="ECO:0000313" key="14">
    <source>
        <dbReference type="Proteomes" id="UP000326759"/>
    </source>
</evidence>
<dbReference type="GO" id="GO:0015252">
    <property type="term" value="F:proton channel activity"/>
    <property type="evidence" value="ECO:0007669"/>
    <property type="project" value="InterPro"/>
</dbReference>
<evidence type="ECO:0000256" key="3">
    <source>
        <dbReference type="ARBA" id="ARBA00022448"/>
    </source>
</evidence>
<keyword evidence="3" id="KW-0813">Transport</keyword>
<comment type="caution">
    <text evidence="13">The sequence shown here is derived from an EMBL/GenBank/DDBJ whole genome shotgun (WGS) entry which is preliminary data.</text>
</comment>
<sequence>ETHPPPPTPPGGISSTQNGNNHDNSNQNNSNSNNNNNERDEVNNNPDGEPTGANYSKGPNAKNKKHKRLKNDNDTLDFPSKDKDQIKRPTYEPSKTRDVESGGFRQKTEPYTYLWVVLSRMYGKLVILLMLAFCLTEVLDNKIPPLTFQEVFLLYLYVGSIVAIMCIYVTVIVDNCPSITGSKENLTKTGDDPE</sequence>
<feature type="compositionally biased region" description="Low complexity" evidence="11">
    <location>
        <begin position="18"/>
        <end position="36"/>
    </location>
</feature>
<dbReference type="PANTHER" id="PTHR21522">
    <property type="entry name" value="PROTON CHANNEL OTOP"/>
    <property type="match status" value="1"/>
</dbReference>
<dbReference type="PANTHER" id="PTHR21522:SF32">
    <property type="entry name" value="OTOPETRIN-2"/>
    <property type="match status" value="1"/>
</dbReference>
<evidence type="ECO:0000256" key="1">
    <source>
        <dbReference type="ARBA" id="ARBA00004651"/>
    </source>
</evidence>
<dbReference type="OrthoDB" id="6429739at2759"/>
<proteinExistence type="inferred from homology"/>